<name>A0A366KME6_9SPHI</name>
<dbReference type="Proteomes" id="UP000252081">
    <property type="component" value="Unassembled WGS sequence"/>
</dbReference>
<evidence type="ECO:0000313" key="1">
    <source>
        <dbReference type="EMBL" id="RBQ02700.1"/>
    </source>
</evidence>
<organism evidence="1 2">
    <name type="scientific">Pedobacter miscanthi</name>
    <dbReference type="NCBI Taxonomy" id="2259170"/>
    <lineage>
        <taxon>Bacteria</taxon>
        <taxon>Pseudomonadati</taxon>
        <taxon>Bacteroidota</taxon>
        <taxon>Sphingobacteriia</taxon>
        <taxon>Sphingobacteriales</taxon>
        <taxon>Sphingobacteriaceae</taxon>
        <taxon>Pedobacter</taxon>
    </lineage>
</organism>
<gene>
    <name evidence="1" type="ORF">DRW42_25485</name>
</gene>
<dbReference type="RefSeq" id="WP_113951704.1">
    <property type="nucleotide sequence ID" value="NZ_QNQU01000032.1"/>
</dbReference>
<dbReference type="EMBL" id="QNQU01000032">
    <property type="protein sequence ID" value="RBQ02700.1"/>
    <property type="molecule type" value="Genomic_DNA"/>
</dbReference>
<proteinExistence type="predicted"/>
<protein>
    <submittedName>
        <fullName evidence="1">Uncharacterized protein</fullName>
    </submittedName>
</protein>
<comment type="caution">
    <text evidence="1">The sequence shown here is derived from an EMBL/GenBank/DDBJ whole genome shotgun (WGS) entry which is preliminary data.</text>
</comment>
<sequence>MKTPLKILATLMVASVGFYNLTITKATDSKMTLALTENSAAADPEIDAGAKVHDKSVTTTHVTQTITKPNGDICTRSYDLVRTICIGTGPISCKEDVPGTTSNEKTTC</sequence>
<keyword evidence="2" id="KW-1185">Reference proteome</keyword>
<reference evidence="1 2" key="1">
    <citation type="submission" date="2018-07" db="EMBL/GenBank/DDBJ databases">
        <title>A draft genome of a endophytic bacteria, a new species of Pedobacter.</title>
        <authorList>
            <person name="Zhang Z.D."/>
            <person name="Chen Z.J."/>
        </authorList>
    </citation>
    <scope>NUCLEOTIDE SEQUENCE [LARGE SCALE GENOMIC DNA]</scope>
    <source>
        <strain evidence="1 2">RS10</strain>
    </source>
</reference>
<dbReference type="AlphaFoldDB" id="A0A366KME6"/>
<evidence type="ECO:0000313" key="2">
    <source>
        <dbReference type="Proteomes" id="UP000252081"/>
    </source>
</evidence>
<accession>A0A366KME6</accession>